<dbReference type="SUPFAM" id="SSF55347">
    <property type="entry name" value="Glyceraldehyde-3-phosphate dehydrogenase-like, C-terminal domain"/>
    <property type="match status" value="1"/>
</dbReference>
<dbReference type="SUPFAM" id="SSF51735">
    <property type="entry name" value="NAD(P)-binding Rossmann-fold domains"/>
    <property type="match status" value="1"/>
</dbReference>
<evidence type="ECO:0000259" key="5">
    <source>
        <dbReference type="Pfam" id="PF02781"/>
    </source>
</evidence>
<evidence type="ECO:0000313" key="6">
    <source>
        <dbReference type="EMBL" id="GBG28281.1"/>
    </source>
</evidence>
<dbReference type="GO" id="GO:0006006">
    <property type="term" value="P:glucose metabolic process"/>
    <property type="evidence" value="ECO:0007669"/>
    <property type="project" value="UniProtKB-KW"/>
</dbReference>
<dbReference type="InParanoid" id="A0A2R5GJ13"/>
<proteinExistence type="predicted"/>
<evidence type="ECO:0000313" key="7">
    <source>
        <dbReference type="Proteomes" id="UP000241890"/>
    </source>
</evidence>
<feature type="domain" description="Glucose-6-phosphate dehydrogenase C-terminal" evidence="5">
    <location>
        <begin position="235"/>
        <end position="400"/>
    </location>
</feature>
<dbReference type="EMBL" id="BEYU01000040">
    <property type="protein sequence ID" value="GBG28281.1"/>
    <property type="molecule type" value="Genomic_DNA"/>
</dbReference>
<sequence>MTSGAKRKASASAASMSTTAAMRLALLGLLVVSLLLQTTAAGRVNVVLLGATGNLAEKYLWQGLYNIHEAGLKTGDEMFVYAAATKDASKSSPILQRILANNITASSPESKAAFLARVSSYVQLRSEEQYAALGERMLEDMRASGETEAGRLLYLSVPPKFFGPIADNINKHLRPQGKNAWLRVIVEKPFGVDTSSAESLAASLYESLDKDEILLVDHYMGKSGLHGIRDFVKANSLPDFVGKNRRVSRVEIGMLETEDCKGRTGFYEEVGVLRDTMQNHLMMMLALLGMDADTSVAGAAEADARKLVFEQLSAASLDRVARIAQYASYHDHVNEDRAKWDEPLLEERSMTPTYAHVVLKLQGANDVLDNVPIHFKSGKALSTRRAYTELHFDDGEVLIFNLQGPAGASGAKGALVAASSALPSFQAPSDWEVKDIEGFGRVAMAPDGPFAYEVLLRAGLEGVREHFVRLDEVLESWRVWTPLLEEIEAGKVAHRLEAYKHGAEIFASDSKDEKEIPRDEL</sequence>
<dbReference type="GO" id="GO:0009051">
    <property type="term" value="P:pentose-phosphate shunt, oxidative branch"/>
    <property type="evidence" value="ECO:0007669"/>
    <property type="project" value="TreeGrafter"/>
</dbReference>
<dbReference type="Pfam" id="PF00479">
    <property type="entry name" value="G6PD_N"/>
    <property type="match status" value="1"/>
</dbReference>
<feature type="domain" description="Glucose-6-phosphate dehydrogenase NAD-binding" evidence="4">
    <location>
        <begin position="47"/>
        <end position="223"/>
    </location>
</feature>
<evidence type="ECO:0000256" key="2">
    <source>
        <dbReference type="ARBA" id="ARBA00022857"/>
    </source>
</evidence>
<evidence type="ECO:0000256" key="1">
    <source>
        <dbReference type="ARBA" id="ARBA00022526"/>
    </source>
</evidence>
<dbReference type="PANTHER" id="PTHR23429">
    <property type="entry name" value="GLUCOSE-6-PHOSPHATE 1-DEHYDROGENASE G6PD"/>
    <property type="match status" value="1"/>
</dbReference>
<name>A0A2R5GJ13_9STRA</name>
<dbReference type="GO" id="GO:0005783">
    <property type="term" value="C:endoplasmic reticulum"/>
    <property type="evidence" value="ECO:0007669"/>
    <property type="project" value="TreeGrafter"/>
</dbReference>
<reference evidence="6 7" key="1">
    <citation type="submission" date="2017-12" db="EMBL/GenBank/DDBJ databases">
        <title>Sequencing, de novo assembly and annotation of complete genome of a new Thraustochytrid species, strain FCC1311.</title>
        <authorList>
            <person name="Sedici K."/>
            <person name="Godart F."/>
            <person name="Aiese Cigliano R."/>
            <person name="Sanseverino W."/>
            <person name="Barakat M."/>
            <person name="Ortet P."/>
            <person name="Marechal E."/>
            <person name="Cagnac O."/>
            <person name="Amato A."/>
        </authorList>
    </citation>
    <scope>NUCLEOTIDE SEQUENCE [LARGE SCALE GENOMIC DNA]</scope>
</reference>
<dbReference type="Proteomes" id="UP000241890">
    <property type="component" value="Unassembled WGS sequence"/>
</dbReference>
<accession>A0A2R5GJ13</accession>
<dbReference type="PRINTS" id="PR00079">
    <property type="entry name" value="G6PDHDRGNASE"/>
</dbReference>
<evidence type="ECO:0000259" key="4">
    <source>
        <dbReference type="Pfam" id="PF00479"/>
    </source>
</evidence>
<dbReference type="Gene3D" id="3.30.360.10">
    <property type="entry name" value="Dihydrodipicolinate Reductase, domain 2"/>
    <property type="match status" value="1"/>
</dbReference>
<dbReference type="GO" id="GO:0050661">
    <property type="term" value="F:NADP binding"/>
    <property type="evidence" value="ECO:0007669"/>
    <property type="project" value="InterPro"/>
</dbReference>
<protein>
    <submittedName>
        <fullName evidence="6">Glucose-6-phosphate 1-dehydrogenase</fullName>
    </submittedName>
</protein>
<dbReference type="OrthoDB" id="60984at2759"/>
<feature type="domain" description="Glucose-6-phosphate dehydrogenase C-terminal" evidence="5">
    <location>
        <begin position="448"/>
        <end position="503"/>
    </location>
</feature>
<dbReference type="Pfam" id="PF02781">
    <property type="entry name" value="G6PD_C"/>
    <property type="match status" value="2"/>
</dbReference>
<keyword evidence="2" id="KW-0521">NADP</keyword>
<dbReference type="Gene3D" id="3.40.50.720">
    <property type="entry name" value="NAD(P)-binding Rossmann-like Domain"/>
    <property type="match status" value="1"/>
</dbReference>
<comment type="caution">
    <text evidence="6">The sequence shown here is derived from an EMBL/GenBank/DDBJ whole genome shotgun (WGS) entry which is preliminary data.</text>
</comment>
<evidence type="ECO:0000256" key="3">
    <source>
        <dbReference type="ARBA" id="ARBA00023277"/>
    </source>
</evidence>
<organism evidence="6 7">
    <name type="scientific">Hondaea fermentalgiana</name>
    <dbReference type="NCBI Taxonomy" id="2315210"/>
    <lineage>
        <taxon>Eukaryota</taxon>
        <taxon>Sar</taxon>
        <taxon>Stramenopiles</taxon>
        <taxon>Bigyra</taxon>
        <taxon>Labyrinthulomycetes</taxon>
        <taxon>Thraustochytrida</taxon>
        <taxon>Thraustochytriidae</taxon>
        <taxon>Hondaea</taxon>
    </lineage>
</organism>
<keyword evidence="1" id="KW-0313">Glucose metabolism</keyword>
<dbReference type="InterPro" id="IPR001282">
    <property type="entry name" value="G6P_DH"/>
</dbReference>
<dbReference type="GO" id="GO:0004345">
    <property type="term" value="F:glucose-6-phosphate dehydrogenase activity"/>
    <property type="evidence" value="ECO:0007669"/>
    <property type="project" value="InterPro"/>
</dbReference>
<gene>
    <name evidence="6" type="ORF">FCC1311_045042</name>
</gene>
<keyword evidence="7" id="KW-1185">Reference proteome</keyword>
<dbReference type="InterPro" id="IPR022674">
    <property type="entry name" value="G6P_DH_NAD-bd"/>
</dbReference>
<dbReference type="PANTHER" id="PTHR23429:SF7">
    <property type="entry name" value="GDH_6PGL ENDOPLASMIC BIFUNCTIONAL PROTEIN"/>
    <property type="match status" value="1"/>
</dbReference>
<dbReference type="InterPro" id="IPR022675">
    <property type="entry name" value="G6P_DH_C"/>
</dbReference>
<dbReference type="AlphaFoldDB" id="A0A2R5GJ13"/>
<keyword evidence="3" id="KW-0119">Carbohydrate metabolism</keyword>
<dbReference type="InterPro" id="IPR036291">
    <property type="entry name" value="NAD(P)-bd_dom_sf"/>
</dbReference>